<keyword evidence="1" id="KW-0472">Membrane</keyword>
<feature type="transmembrane region" description="Helical" evidence="1">
    <location>
        <begin position="83"/>
        <end position="105"/>
    </location>
</feature>
<feature type="domain" description="CAAX prenyl protease 2/Lysostaphin resistance protein A-like" evidence="2">
    <location>
        <begin position="131"/>
        <end position="218"/>
    </location>
</feature>
<feature type="transmembrane region" description="Helical" evidence="1">
    <location>
        <begin position="159"/>
        <end position="180"/>
    </location>
</feature>
<gene>
    <name evidence="3" type="ORF">H0185_17195</name>
</gene>
<keyword evidence="3" id="KW-0378">Hydrolase</keyword>
<evidence type="ECO:0000256" key="1">
    <source>
        <dbReference type="SAM" id="Phobius"/>
    </source>
</evidence>
<protein>
    <submittedName>
        <fullName evidence="3">CPBP family intramembrane metalloprotease</fullName>
    </submittedName>
</protein>
<dbReference type="GO" id="GO:0008237">
    <property type="term" value="F:metallopeptidase activity"/>
    <property type="evidence" value="ECO:0007669"/>
    <property type="project" value="UniProtKB-KW"/>
</dbReference>
<feature type="transmembrane region" description="Helical" evidence="1">
    <location>
        <begin position="186"/>
        <end position="212"/>
    </location>
</feature>
<dbReference type="InterPro" id="IPR003675">
    <property type="entry name" value="Rce1/LyrA-like_dom"/>
</dbReference>
<dbReference type="Proteomes" id="UP000769780">
    <property type="component" value="Unassembled WGS sequence"/>
</dbReference>
<dbReference type="PANTHER" id="PTHR43592:SF15">
    <property type="entry name" value="CAAX AMINO TERMINAL PROTEASE FAMILY PROTEIN"/>
    <property type="match status" value="1"/>
</dbReference>
<keyword evidence="1" id="KW-1133">Transmembrane helix</keyword>
<keyword evidence="3" id="KW-0482">Metalloprotease</keyword>
<dbReference type="EMBL" id="JACWFH010000024">
    <property type="protein sequence ID" value="MBY0098523.1"/>
    <property type="molecule type" value="Genomic_DNA"/>
</dbReference>
<feature type="transmembrane region" description="Helical" evidence="1">
    <location>
        <begin position="44"/>
        <end position="63"/>
    </location>
</feature>
<proteinExistence type="predicted"/>
<dbReference type="PANTHER" id="PTHR43592">
    <property type="entry name" value="CAAX AMINO TERMINAL PROTEASE"/>
    <property type="match status" value="1"/>
</dbReference>
<organism evidence="3 4">
    <name type="scientific">Mesobacillus maritimus</name>
    <dbReference type="NCBI Taxonomy" id="1643336"/>
    <lineage>
        <taxon>Bacteria</taxon>
        <taxon>Bacillati</taxon>
        <taxon>Bacillota</taxon>
        <taxon>Bacilli</taxon>
        <taxon>Bacillales</taxon>
        <taxon>Bacillaceae</taxon>
        <taxon>Mesobacillus</taxon>
    </lineage>
</organism>
<keyword evidence="3" id="KW-0645">Protease</keyword>
<evidence type="ECO:0000259" key="2">
    <source>
        <dbReference type="Pfam" id="PF02517"/>
    </source>
</evidence>
<sequence>MSMIIFGSLLLLFLIFIYPLMDIKYTKPLKERKDSQSRVSFYKFAIYSEWLIVAVIFLFIMFSTTTFKGIGLTLPDGHVSQTLGMFVGFIVGVLLLVFVLMRIPAYKKYQNSQMSEIDYLIPTSKLDKKWAALAAVTAGVCEEIIYRGFVIEYLSNLPFILNPMYILVLSALIFGFAHIYQGWKGFLLTGIVGYAMARIYFSTGSLIFPILLHSLIDLRSFLFTKLPEEANLETTKQM</sequence>
<comment type="caution">
    <text evidence="3">The sequence shown here is derived from an EMBL/GenBank/DDBJ whole genome shotgun (WGS) entry which is preliminary data.</text>
</comment>
<keyword evidence="1" id="KW-0812">Transmembrane</keyword>
<accession>A0ABS7K8D6</accession>
<feature type="transmembrane region" description="Helical" evidence="1">
    <location>
        <begin position="6"/>
        <end position="23"/>
    </location>
</feature>
<evidence type="ECO:0000313" key="4">
    <source>
        <dbReference type="Proteomes" id="UP000769780"/>
    </source>
</evidence>
<evidence type="ECO:0000313" key="3">
    <source>
        <dbReference type="EMBL" id="MBY0098523.1"/>
    </source>
</evidence>
<reference evidence="3 4" key="1">
    <citation type="submission" date="2020-07" db="EMBL/GenBank/DDBJ databases">
        <title>Fungal Genomes of the International Space Station.</title>
        <authorList>
            <person name="Seuylemezian A."/>
            <person name="Singh N.K."/>
            <person name="Wood J."/>
            <person name="Venkateswaran K."/>
        </authorList>
    </citation>
    <scope>NUCLEOTIDE SEQUENCE [LARGE SCALE GENOMIC DNA]</scope>
    <source>
        <strain evidence="3 4">PL-B2</strain>
    </source>
</reference>
<dbReference type="Pfam" id="PF02517">
    <property type="entry name" value="Rce1-like"/>
    <property type="match status" value="1"/>
</dbReference>
<keyword evidence="4" id="KW-1185">Reference proteome</keyword>
<name>A0ABS7K8D6_9BACI</name>